<feature type="compositionally biased region" description="Basic residues" evidence="33">
    <location>
        <begin position="419"/>
        <end position="429"/>
    </location>
</feature>
<accession>R0L4Z8</accession>
<evidence type="ECO:0000256" key="9">
    <source>
        <dbReference type="ARBA" id="ARBA00004624"/>
    </source>
</evidence>
<keyword evidence="17" id="KW-0507">mRNA processing</keyword>
<evidence type="ECO:0000259" key="34">
    <source>
        <dbReference type="PROSITE" id="PS51641"/>
    </source>
</evidence>
<feature type="non-terminal residue" evidence="35">
    <location>
        <position position="1"/>
    </location>
</feature>
<dbReference type="GO" id="GO:0099577">
    <property type="term" value="P:regulation of translation at presynapse, modulating synaptic transmission"/>
    <property type="evidence" value="ECO:0007669"/>
    <property type="project" value="TreeGrafter"/>
</dbReference>
<evidence type="ECO:0000256" key="11">
    <source>
        <dbReference type="ARBA" id="ARBA00022448"/>
    </source>
</evidence>
<keyword evidence="14" id="KW-0963">Cytoplasm</keyword>
<comment type="subcellular location">
    <subcellularLocation>
        <location evidence="2">Cell projection</location>
        <location evidence="2">Dendrite</location>
    </subcellularLocation>
    <subcellularLocation>
        <location evidence="5">Cell projection</location>
        <location evidence="5">Dendritic spine</location>
    </subcellularLocation>
    <subcellularLocation>
        <location evidence="4">Cell projection</location>
        <location evidence="4">Filopodium tip</location>
    </subcellularLocation>
    <subcellularLocation>
        <location evidence="9">Cell projection</location>
        <location evidence="9">Growth cone</location>
    </subcellularLocation>
    <subcellularLocation>
        <location evidence="7">Chromosome</location>
        <location evidence="7">Centromere</location>
    </subcellularLocation>
    <subcellularLocation>
        <location evidence="1">Cytoplasm</location>
        <location evidence="1">Stress granule</location>
    </subcellularLocation>
    <subcellularLocation>
        <location evidence="6">Cytoplasm</location>
        <location evidence="6">Perinuclear region</location>
    </subcellularLocation>
    <subcellularLocation>
        <location evidence="8">Nucleus</location>
        <location evidence="8">Nucleolus</location>
    </subcellularLocation>
    <subcellularLocation>
        <location evidence="3">Perikaryon</location>
    </subcellularLocation>
    <subcellularLocation>
        <location evidence="31">Presynaptic cell membrane</location>
    </subcellularLocation>
    <subcellularLocation>
        <location evidence="30">Synapse</location>
        <location evidence="30">Synaptosome</location>
    </subcellularLocation>
</comment>
<dbReference type="InterPro" id="IPR047440">
    <property type="entry name" value="KH_I_FMR1_rpt2"/>
</dbReference>
<evidence type="ECO:0000256" key="3">
    <source>
        <dbReference type="ARBA" id="ARBA00004484"/>
    </source>
</evidence>
<dbReference type="GO" id="GO:0008380">
    <property type="term" value="P:RNA splicing"/>
    <property type="evidence" value="ECO:0007669"/>
    <property type="project" value="UniProtKB-KW"/>
</dbReference>
<dbReference type="GO" id="GO:0048513">
    <property type="term" value="P:animal organ development"/>
    <property type="evidence" value="ECO:0007669"/>
    <property type="project" value="TreeGrafter"/>
</dbReference>
<dbReference type="PANTHER" id="PTHR10603">
    <property type="entry name" value="FRAGILE X MENTAL RETARDATION SYNDROME-RELATED PROTEIN"/>
    <property type="match status" value="1"/>
</dbReference>
<dbReference type="GO" id="GO:0000775">
    <property type="term" value="C:chromosome, centromeric region"/>
    <property type="evidence" value="ECO:0007669"/>
    <property type="project" value="UniProtKB-SubCell"/>
</dbReference>
<keyword evidence="27" id="KW-0966">Cell projection</keyword>
<evidence type="ECO:0000256" key="27">
    <source>
        <dbReference type="ARBA" id="ARBA00023273"/>
    </source>
</evidence>
<proteinExistence type="inferred from homology"/>
<keyword evidence="15" id="KW-0678">Repressor</keyword>
<keyword evidence="16" id="KW-0771">Synaptosome</keyword>
<feature type="compositionally biased region" description="Polar residues" evidence="33">
    <location>
        <begin position="566"/>
        <end position="576"/>
    </location>
</feature>
<dbReference type="Gene3D" id="2.30.30.140">
    <property type="match status" value="1"/>
</dbReference>
<evidence type="ECO:0000256" key="7">
    <source>
        <dbReference type="ARBA" id="ARBA00004584"/>
    </source>
</evidence>
<dbReference type="PROSITE" id="PS51641">
    <property type="entry name" value="AGENET_LIKE"/>
    <property type="match status" value="1"/>
</dbReference>
<evidence type="ECO:0000256" key="26">
    <source>
        <dbReference type="ARBA" id="ARBA00023242"/>
    </source>
</evidence>
<keyword evidence="12" id="KW-0158">Chromosome</keyword>
<dbReference type="Pfam" id="PF16098">
    <property type="entry name" value="FXMR_C2"/>
    <property type="match status" value="1"/>
</dbReference>
<dbReference type="Pfam" id="PF00013">
    <property type="entry name" value="KH_1"/>
    <property type="match status" value="2"/>
</dbReference>
<keyword evidence="13" id="KW-1003">Cell membrane</keyword>
<evidence type="ECO:0000256" key="15">
    <source>
        <dbReference type="ARBA" id="ARBA00022491"/>
    </source>
</evidence>
<dbReference type="GO" id="GO:0032433">
    <property type="term" value="C:filopodium tip"/>
    <property type="evidence" value="ECO:0007669"/>
    <property type="project" value="UniProtKB-SubCell"/>
</dbReference>
<dbReference type="InterPro" id="IPR047436">
    <property type="entry name" value="Tudor_Agenet_FMR1_rpt2"/>
</dbReference>
<dbReference type="GO" id="GO:0030426">
    <property type="term" value="C:growth cone"/>
    <property type="evidence" value="ECO:0007669"/>
    <property type="project" value="UniProtKB-SubCell"/>
</dbReference>
<dbReference type="InterPro" id="IPR004088">
    <property type="entry name" value="KH_dom_type_1"/>
</dbReference>
<comment type="similarity">
    <text evidence="10">Belongs to the FMR1 family.</text>
</comment>
<dbReference type="PROSITE" id="PS50084">
    <property type="entry name" value="KH_TYPE_1"/>
    <property type="match status" value="2"/>
</dbReference>
<dbReference type="InterPro" id="IPR040148">
    <property type="entry name" value="FMR1"/>
</dbReference>
<keyword evidence="21 32" id="KW-0694">RNA-binding</keyword>
<dbReference type="GO" id="GO:0010494">
    <property type="term" value="C:cytoplasmic stress granule"/>
    <property type="evidence" value="ECO:0007669"/>
    <property type="project" value="UniProtKB-SubCell"/>
</dbReference>
<keyword evidence="25" id="KW-0508">mRNA splicing</keyword>
<dbReference type="PANTHER" id="PTHR10603:SF4">
    <property type="entry name" value="FRAGILE X MESSENGER RIBONUCLEOPROTEIN 1"/>
    <property type="match status" value="1"/>
</dbReference>
<dbReference type="Gene3D" id="3.30.1370.10">
    <property type="entry name" value="K Homology domain, type 1"/>
    <property type="match status" value="3"/>
</dbReference>
<dbReference type="GO" id="GO:0043197">
    <property type="term" value="C:dendritic spine"/>
    <property type="evidence" value="ECO:0007669"/>
    <property type="project" value="UniProtKB-SubCell"/>
</dbReference>
<dbReference type="GO" id="GO:0043488">
    <property type="term" value="P:regulation of mRNA stability"/>
    <property type="evidence" value="ECO:0007669"/>
    <property type="project" value="TreeGrafter"/>
</dbReference>
<evidence type="ECO:0000313" key="35">
    <source>
        <dbReference type="EMBL" id="EOB00679.1"/>
    </source>
</evidence>
<dbReference type="GO" id="GO:1990904">
    <property type="term" value="C:ribonucleoprotein complex"/>
    <property type="evidence" value="ECO:0007669"/>
    <property type="project" value="UniProtKB-KW"/>
</dbReference>
<keyword evidence="19" id="KW-0509">mRNA transport</keyword>
<dbReference type="GO" id="GO:0048471">
    <property type="term" value="C:perinuclear region of cytoplasm"/>
    <property type="evidence" value="ECO:0007669"/>
    <property type="project" value="UniProtKB-SubCell"/>
</dbReference>
<evidence type="ECO:0000256" key="4">
    <source>
        <dbReference type="ARBA" id="ARBA00004495"/>
    </source>
</evidence>
<dbReference type="FunFam" id="2.30.30.140:FF:000001">
    <property type="entry name" value="Fragile X mental retardation 1, isoform CRA_e"/>
    <property type="match status" value="1"/>
</dbReference>
<evidence type="ECO:0000256" key="28">
    <source>
        <dbReference type="ARBA" id="ARBA00023274"/>
    </source>
</evidence>
<dbReference type="InterPro" id="IPR022034">
    <property type="entry name" value="FMR1-like_C_core"/>
</dbReference>
<dbReference type="EMBL" id="KB743176">
    <property type="protein sequence ID" value="EOB00679.1"/>
    <property type="molecule type" value="Genomic_DNA"/>
</dbReference>
<evidence type="ECO:0000256" key="18">
    <source>
        <dbReference type="ARBA" id="ARBA00022737"/>
    </source>
</evidence>
<dbReference type="GO" id="GO:0006397">
    <property type="term" value="P:mRNA processing"/>
    <property type="evidence" value="ECO:0007669"/>
    <property type="project" value="UniProtKB-KW"/>
</dbReference>
<dbReference type="InterPro" id="IPR008395">
    <property type="entry name" value="Agenet-like_dom"/>
</dbReference>
<dbReference type="Pfam" id="PF17904">
    <property type="entry name" value="KH_9"/>
    <property type="match status" value="1"/>
</dbReference>
<dbReference type="GO" id="GO:0045727">
    <property type="term" value="P:positive regulation of translation"/>
    <property type="evidence" value="ECO:0007669"/>
    <property type="project" value="TreeGrafter"/>
</dbReference>
<dbReference type="SMART" id="SM00322">
    <property type="entry name" value="KH"/>
    <property type="match status" value="2"/>
</dbReference>
<reference evidence="36" key="1">
    <citation type="journal article" date="2013" name="Nat. Genet.">
        <title>The duck genome and transcriptome provide insight into an avian influenza virus reservoir species.</title>
        <authorList>
            <person name="Huang Y."/>
            <person name="Li Y."/>
            <person name="Burt D.W."/>
            <person name="Chen H."/>
            <person name="Zhang Y."/>
            <person name="Qian W."/>
            <person name="Kim H."/>
            <person name="Gan S."/>
            <person name="Zhao Y."/>
            <person name="Li J."/>
            <person name="Yi K."/>
            <person name="Feng H."/>
            <person name="Zhu P."/>
            <person name="Li B."/>
            <person name="Liu Q."/>
            <person name="Fairley S."/>
            <person name="Magor K.E."/>
            <person name="Du Z."/>
            <person name="Hu X."/>
            <person name="Goodman L."/>
            <person name="Tafer H."/>
            <person name="Vignal A."/>
            <person name="Lee T."/>
            <person name="Kim K.W."/>
            <person name="Sheng Z."/>
            <person name="An Y."/>
            <person name="Searle S."/>
            <person name="Herrero J."/>
            <person name="Groenen M.A."/>
            <person name="Crooijmans R.P."/>
            <person name="Faraut T."/>
            <person name="Cai Q."/>
            <person name="Webster R.G."/>
            <person name="Aldridge J.R."/>
            <person name="Warren W.C."/>
            <person name="Bartschat S."/>
            <person name="Kehr S."/>
            <person name="Marz M."/>
            <person name="Stadler P.F."/>
            <person name="Smith J."/>
            <person name="Kraus R.H."/>
            <person name="Zhao Y."/>
            <person name="Ren L."/>
            <person name="Fei J."/>
            <person name="Morisson M."/>
            <person name="Kaiser P."/>
            <person name="Griffin D.K."/>
            <person name="Rao M."/>
            <person name="Pitel F."/>
            <person name="Wang J."/>
            <person name="Li N."/>
        </authorList>
    </citation>
    <scope>NUCLEOTIDE SEQUENCE [LARGE SCALE GENOMIC DNA]</scope>
</reference>
<dbReference type="InterPro" id="IPR032196">
    <property type="entry name" value="FMR1_C2"/>
</dbReference>
<feature type="compositionally biased region" description="Basic and acidic residues" evidence="33">
    <location>
        <begin position="547"/>
        <end position="564"/>
    </location>
</feature>
<evidence type="ECO:0000256" key="24">
    <source>
        <dbReference type="ARBA" id="ARBA00023136"/>
    </source>
</evidence>
<dbReference type="SUPFAM" id="SSF54791">
    <property type="entry name" value="Eukaryotic type KH-domain (KH-domain type I)"/>
    <property type="match status" value="2"/>
</dbReference>
<keyword evidence="22" id="KW-0524">Neurogenesis</keyword>
<dbReference type="GO" id="GO:0045182">
    <property type="term" value="F:translation regulator activity"/>
    <property type="evidence" value="ECO:0007669"/>
    <property type="project" value="TreeGrafter"/>
</dbReference>
<evidence type="ECO:0000256" key="32">
    <source>
        <dbReference type="PROSITE-ProRule" id="PRU00117"/>
    </source>
</evidence>
<keyword evidence="20" id="KW-0810">Translation regulation</keyword>
<evidence type="ECO:0000256" key="22">
    <source>
        <dbReference type="ARBA" id="ARBA00022902"/>
    </source>
</evidence>
<evidence type="ECO:0000256" key="21">
    <source>
        <dbReference type="ARBA" id="ARBA00022884"/>
    </source>
</evidence>
<feature type="compositionally biased region" description="Gly residues" evidence="33">
    <location>
        <begin position="482"/>
        <end position="495"/>
    </location>
</feature>
<dbReference type="InterPro" id="IPR041560">
    <property type="entry name" value="Tudor_FRM1"/>
</dbReference>
<evidence type="ECO:0000256" key="2">
    <source>
        <dbReference type="ARBA" id="ARBA00004279"/>
    </source>
</evidence>
<evidence type="ECO:0000256" key="16">
    <source>
        <dbReference type="ARBA" id="ARBA00022599"/>
    </source>
</evidence>
<evidence type="ECO:0000256" key="13">
    <source>
        <dbReference type="ARBA" id="ARBA00022475"/>
    </source>
</evidence>
<evidence type="ECO:0000256" key="33">
    <source>
        <dbReference type="SAM" id="MobiDB-lite"/>
    </source>
</evidence>
<feature type="compositionally biased region" description="Polar residues" evidence="33">
    <location>
        <begin position="536"/>
        <end position="546"/>
    </location>
</feature>
<dbReference type="InterPro" id="IPR040472">
    <property type="entry name" value="FMRP_KH0"/>
</dbReference>
<evidence type="ECO:0000256" key="23">
    <source>
        <dbReference type="ARBA" id="ARBA00023018"/>
    </source>
</evidence>
<dbReference type="FunFam" id="3.30.1370.10:FF:000034">
    <property type="entry name" value="synaptic functional regulator FMR1 isoform X2"/>
    <property type="match status" value="1"/>
</dbReference>
<dbReference type="GO" id="GO:0051028">
    <property type="term" value="P:mRNA transport"/>
    <property type="evidence" value="ECO:0007669"/>
    <property type="project" value="UniProtKB-KW"/>
</dbReference>
<feature type="non-terminal residue" evidence="35">
    <location>
        <position position="576"/>
    </location>
</feature>
<organism evidence="35 36">
    <name type="scientific">Anas platyrhynchos</name>
    <name type="common">Mallard</name>
    <name type="synonym">Anas boschas</name>
    <dbReference type="NCBI Taxonomy" id="8839"/>
    <lineage>
        <taxon>Eukaryota</taxon>
        <taxon>Metazoa</taxon>
        <taxon>Chordata</taxon>
        <taxon>Craniata</taxon>
        <taxon>Vertebrata</taxon>
        <taxon>Euteleostomi</taxon>
        <taxon>Archelosauria</taxon>
        <taxon>Archosauria</taxon>
        <taxon>Dinosauria</taxon>
        <taxon>Saurischia</taxon>
        <taxon>Theropoda</taxon>
        <taxon>Coelurosauria</taxon>
        <taxon>Aves</taxon>
        <taxon>Neognathae</taxon>
        <taxon>Galloanserae</taxon>
        <taxon>Anseriformes</taxon>
        <taxon>Anatidae</taxon>
        <taxon>Anatinae</taxon>
        <taxon>Anas</taxon>
    </lineage>
</organism>
<dbReference type="InterPro" id="IPR047438">
    <property type="entry name" value="KH_I_FMR1_rpt1"/>
</dbReference>
<dbReference type="Proteomes" id="UP000296049">
    <property type="component" value="Unassembled WGS sequence"/>
</dbReference>
<evidence type="ECO:0000256" key="19">
    <source>
        <dbReference type="ARBA" id="ARBA00022816"/>
    </source>
</evidence>
<feature type="compositionally biased region" description="Low complexity" evidence="33">
    <location>
        <begin position="437"/>
        <end position="446"/>
    </location>
</feature>
<dbReference type="GO" id="GO:0048170">
    <property type="term" value="P:positive regulation of long-term neuronal synaptic plasticity"/>
    <property type="evidence" value="ECO:0007669"/>
    <property type="project" value="TreeGrafter"/>
</dbReference>
<dbReference type="AlphaFoldDB" id="R0L4Z8"/>
<keyword evidence="36" id="KW-1185">Reference proteome</keyword>
<evidence type="ECO:0000256" key="20">
    <source>
        <dbReference type="ARBA" id="ARBA00022845"/>
    </source>
</evidence>
<evidence type="ECO:0000256" key="31">
    <source>
        <dbReference type="ARBA" id="ARBA00034111"/>
    </source>
</evidence>
<feature type="region of interest" description="Disordered" evidence="33">
    <location>
        <begin position="387"/>
        <end position="576"/>
    </location>
</feature>
<dbReference type="GO" id="GO:0005730">
    <property type="term" value="C:nucleolus"/>
    <property type="evidence" value="ECO:0007669"/>
    <property type="project" value="UniProtKB-SubCell"/>
</dbReference>
<feature type="domain" description="Agenet-like" evidence="34">
    <location>
        <begin position="29"/>
        <end position="81"/>
    </location>
</feature>
<evidence type="ECO:0000256" key="14">
    <source>
        <dbReference type="ARBA" id="ARBA00022490"/>
    </source>
</evidence>
<evidence type="ECO:0000256" key="10">
    <source>
        <dbReference type="ARBA" id="ARBA00006633"/>
    </source>
</evidence>
<gene>
    <name evidence="35" type="ORF">Anapl_02515</name>
</gene>
<keyword evidence="26" id="KW-0539">Nucleus</keyword>
<dbReference type="CDD" id="cd22506">
    <property type="entry name" value="KH_I_FMR1_rpt1"/>
    <property type="match status" value="1"/>
</dbReference>
<name>R0L4Z8_ANAPL</name>
<evidence type="ECO:0000256" key="25">
    <source>
        <dbReference type="ARBA" id="ARBA00023187"/>
    </source>
</evidence>
<keyword evidence="11" id="KW-0813">Transport</keyword>
<dbReference type="FunFam" id="3.30.1370.10:FF:000004">
    <property type="entry name" value="Fragile X mental retardation 1, isoform CRA_e"/>
    <property type="match status" value="1"/>
</dbReference>
<keyword evidence="28" id="KW-0687">Ribonucleoprotein</keyword>
<evidence type="ECO:0000256" key="17">
    <source>
        <dbReference type="ARBA" id="ARBA00022664"/>
    </source>
</evidence>
<evidence type="ECO:0000313" key="36">
    <source>
        <dbReference type="Proteomes" id="UP000296049"/>
    </source>
</evidence>
<feature type="compositionally biased region" description="Basic and acidic residues" evidence="33">
    <location>
        <begin position="468"/>
        <end position="478"/>
    </location>
</feature>
<dbReference type="Pfam" id="PF12235">
    <property type="entry name" value="FXMRP1_C_core"/>
    <property type="match status" value="1"/>
</dbReference>
<evidence type="ECO:0000256" key="5">
    <source>
        <dbReference type="ARBA" id="ARBA00004552"/>
    </source>
</evidence>
<evidence type="ECO:0000256" key="30">
    <source>
        <dbReference type="ARBA" id="ARBA00034102"/>
    </source>
</evidence>
<evidence type="ECO:0000256" key="12">
    <source>
        <dbReference type="ARBA" id="ARBA00022454"/>
    </source>
</evidence>
<evidence type="ECO:0000256" key="1">
    <source>
        <dbReference type="ARBA" id="ARBA00004210"/>
    </source>
</evidence>
<keyword evidence="24" id="KW-0472">Membrane</keyword>
<feature type="compositionally biased region" description="Basic and acidic residues" evidence="33">
    <location>
        <begin position="496"/>
        <end position="517"/>
    </location>
</feature>
<evidence type="ECO:0000256" key="8">
    <source>
        <dbReference type="ARBA" id="ARBA00004604"/>
    </source>
</evidence>
<sequence length="576" mass="65048">SWQPERQIPFHDVRFPPPAGYNKDINESDEVEVYSRANEKEPCCWWLAKVRMIKGEFYVIEYAACDATYNEIVTIERLRSVNPNKPATKDTFHKIKLEVPEDLRQMCAKESAHKDFKKAVGAFSVTYDSENHQLIILSINDVTTKRANMLIDMHFRSLRTKLSLILRNEEASKQLESSRQLASRFHEQFVVREDLMGLAIGTHGANIQQARKVPGVTAIDLDEDTCTFHIYGEDQDAVKKARSYLEFAEDVIQVPRNLVGKVIGKNGKLIQEIVDKSGVVRVRIEAENDKNIPQEELCIPISVFPDTDIVNPGIPYAALGVSCVMFYTRKNRKKNDVKTWQGMVPFVFVGTKDSITNATVLLDYHLNYLKEVDQLRLERLQIDEQLRQIGASSRPPPNRTDKEKGYMTDDGPGLGRGSRPYRNRGHSRRGPGYASGTNSEASNASETESDHRDELSDWSLAPAEEERDNYLRRGDGRRRGGGARGQGGRGRGGFKGNDEQSRTDNRQRNSRDAKGRTADGSLQIRIDCNNERSVHTKTLQNTSNEGSRLRTGKERNQKKEKADSADGQQPLVNGVP</sequence>
<keyword evidence="29" id="KW-0137">Centromere</keyword>
<dbReference type="GO" id="GO:0007399">
    <property type="term" value="P:nervous system development"/>
    <property type="evidence" value="ECO:0007669"/>
    <property type="project" value="UniProtKB-KW"/>
</dbReference>
<dbReference type="InterPro" id="IPR004087">
    <property type="entry name" value="KH_dom"/>
</dbReference>
<dbReference type="Pfam" id="PF05641">
    <property type="entry name" value="Agenet"/>
    <property type="match status" value="1"/>
</dbReference>
<protein>
    <submittedName>
        <fullName evidence="35">Fragile X mental retardation 1 protein</fullName>
    </submittedName>
</protein>
<dbReference type="CDD" id="cd22509">
    <property type="entry name" value="KH_I_FMR1_rpt2"/>
    <property type="match status" value="1"/>
</dbReference>
<keyword evidence="18" id="KW-0677">Repeat</keyword>
<dbReference type="GO" id="GO:0042734">
    <property type="term" value="C:presynaptic membrane"/>
    <property type="evidence" value="ECO:0007669"/>
    <property type="project" value="UniProtKB-SubCell"/>
</dbReference>
<dbReference type="CDD" id="cd22512">
    <property type="entry name" value="KH_I_FMR1_rpt3"/>
    <property type="match status" value="1"/>
</dbReference>
<dbReference type="GO" id="GO:0043204">
    <property type="term" value="C:perikaryon"/>
    <property type="evidence" value="ECO:0007669"/>
    <property type="project" value="UniProtKB-SubCell"/>
</dbReference>
<dbReference type="InterPro" id="IPR036612">
    <property type="entry name" value="KH_dom_type_1_sf"/>
</dbReference>
<evidence type="ECO:0000256" key="6">
    <source>
        <dbReference type="ARBA" id="ARBA00004556"/>
    </source>
</evidence>
<dbReference type="GO" id="GO:0003730">
    <property type="term" value="F:mRNA 3'-UTR binding"/>
    <property type="evidence" value="ECO:0007669"/>
    <property type="project" value="TreeGrafter"/>
</dbReference>
<keyword evidence="23" id="KW-0770">Synapse</keyword>
<dbReference type="CDD" id="cd20474">
    <property type="entry name" value="Tudor_Agenet_FMR1_rpt2"/>
    <property type="match status" value="1"/>
</dbReference>
<evidence type="ECO:0000256" key="29">
    <source>
        <dbReference type="ARBA" id="ARBA00023328"/>
    </source>
</evidence>